<dbReference type="InterPro" id="IPR055264">
    <property type="entry name" value="BOD1/SHG1_dom"/>
</dbReference>
<name>A0ABP0E7K0_9ASCO</name>
<evidence type="ECO:0000313" key="4">
    <source>
        <dbReference type="Proteomes" id="UP001497600"/>
    </source>
</evidence>
<evidence type="ECO:0000259" key="2">
    <source>
        <dbReference type="Pfam" id="PF05205"/>
    </source>
</evidence>
<sequence length="177" mass="20345">MDSSQDPKHLVSVYKKNGSFDKRRRVLLDNFKSSETHANLMLKLKMIVEGKIKNDPSILMKNRGKVGALIQGNIIQQKTSDSILSIVDKDIQEKIIDSPEFHEVLRDELGDIKRRLMGVSDEDWERQKEEEKAAKRSEAEEMDRIKKEEGETNFSGYKLKPGKVMKAPTIKLGQLKY</sequence>
<dbReference type="Proteomes" id="UP001497600">
    <property type="component" value="Chromosome B"/>
</dbReference>
<accession>A0ABP0E7K0</accession>
<reference evidence="3 4" key="1">
    <citation type="submission" date="2024-01" db="EMBL/GenBank/DDBJ databases">
        <authorList>
            <consortium name="Genoscope - CEA"/>
            <person name="William W."/>
        </authorList>
    </citation>
    <scope>NUCLEOTIDE SEQUENCE [LARGE SCALE GENOMIC DNA]</scope>
    <source>
        <strain evidence="3 4">29B2s-10</strain>
    </source>
</reference>
<gene>
    <name evidence="3" type="ORF">CAAN4_B07470</name>
</gene>
<feature type="region of interest" description="Disordered" evidence="1">
    <location>
        <begin position="125"/>
        <end position="159"/>
    </location>
</feature>
<feature type="domain" description="BOD1/SHG1" evidence="2">
    <location>
        <begin position="10"/>
        <end position="109"/>
    </location>
</feature>
<keyword evidence="4" id="KW-1185">Reference proteome</keyword>
<organism evidence="3 4">
    <name type="scientific">[Candida] anglica</name>
    <dbReference type="NCBI Taxonomy" id="148631"/>
    <lineage>
        <taxon>Eukaryota</taxon>
        <taxon>Fungi</taxon>
        <taxon>Dikarya</taxon>
        <taxon>Ascomycota</taxon>
        <taxon>Saccharomycotina</taxon>
        <taxon>Pichiomycetes</taxon>
        <taxon>Debaryomycetaceae</taxon>
        <taxon>Kurtzmaniella</taxon>
    </lineage>
</organism>
<feature type="compositionally biased region" description="Basic and acidic residues" evidence="1">
    <location>
        <begin position="125"/>
        <end position="150"/>
    </location>
</feature>
<evidence type="ECO:0000313" key="3">
    <source>
        <dbReference type="EMBL" id="CAK7896933.1"/>
    </source>
</evidence>
<protein>
    <recommendedName>
        <fullName evidence="2">BOD1/SHG1 domain-containing protein</fullName>
    </recommendedName>
</protein>
<dbReference type="Pfam" id="PF05205">
    <property type="entry name" value="COMPASS-Shg1"/>
    <property type="match status" value="1"/>
</dbReference>
<evidence type="ECO:0000256" key="1">
    <source>
        <dbReference type="SAM" id="MobiDB-lite"/>
    </source>
</evidence>
<proteinExistence type="predicted"/>
<dbReference type="EMBL" id="OZ004254">
    <property type="protein sequence ID" value="CAK7896933.1"/>
    <property type="molecule type" value="Genomic_DNA"/>
</dbReference>